<dbReference type="EMBL" id="CP072384">
    <property type="protein sequence ID" value="QUC07728.1"/>
    <property type="molecule type" value="Genomic_DNA"/>
</dbReference>
<dbReference type="RefSeq" id="WP_212322473.1">
    <property type="nucleotide sequence ID" value="NZ_AP024463.1"/>
</dbReference>
<protein>
    <submittedName>
        <fullName evidence="1">Diadenosine tetraphosphate hydrolase</fullName>
    </submittedName>
</protein>
<evidence type="ECO:0000313" key="2">
    <source>
        <dbReference type="Proteomes" id="UP000678513"/>
    </source>
</evidence>
<reference evidence="1 2" key="1">
    <citation type="submission" date="2021-03" db="EMBL/GenBank/DDBJ databases">
        <title>Human Oral Microbial Genomes.</title>
        <authorList>
            <person name="Johnston C.D."/>
            <person name="Chen T."/>
            <person name="Dewhirst F.E."/>
        </authorList>
    </citation>
    <scope>NUCLEOTIDE SEQUENCE [LARGE SCALE GENOMIC DNA]</scope>
    <source>
        <strain evidence="1 2">DSMZ 100122</strain>
    </source>
</reference>
<evidence type="ECO:0000313" key="1">
    <source>
        <dbReference type="EMBL" id="QUC07728.1"/>
    </source>
</evidence>
<dbReference type="SUPFAM" id="SSF54197">
    <property type="entry name" value="HIT-like"/>
    <property type="match status" value="1"/>
</dbReference>
<organism evidence="1 2">
    <name type="scientific">Arachnia rubra</name>
    <dbReference type="NCBI Taxonomy" id="1547448"/>
    <lineage>
        <taxon>Bacteria</taxon>
        <taxon>Bacillati</taxon>
        <taxon>Actinomycetota</taxon>
        <taxon>Actinomycetes</taxon>
        <taxon>Propionibacteriales</taxon>
        <taxon>Propionibacteriaceae</taxon>
        <taxon>Arachnia</taxon>
    </lineage>
</organism>
<name>A0ABX7Y4A7_9ACTN</name>
<sequence length="167" mass="19134">MSAIVAGNGFLNWRKDRVRSALEGHNPTVLARMTESFAVIGDVQWLPGYCVALTSDPETGMLSDLPRPRRLRFLADTDLLAFAVESVCRDMYSGFRRVNIEILGNTDPFLHAHIWPRYDWEPAGIRDKPVWLYPPGHWRNSDHLLGDQHDPLRLRLTEEVRCLLEGL</sequence>
<keyword evidence="2" id="KW-1185">Reference proteome</keyword>
<dbReference type="InterPro" id="IPR036265">
    <property type="entry name" value="HIT-like_sf"/>
</dbReference>
<accession>A0ABX7Y4A7</accession>
<proteinExistence type="predicted"/>
<gene>
    <name evidence="1" type="ORF">J5A65_12490</name>
</gene>
<dbReference type="Gene3D" id="3.30.428.10">
    <property type="entry name" value="HIT-like"/>
    <property type="match status" value="1"/>
</dbReference>
<dbReference type="GO" id="GO:0016787">
    <property type="term" value="F:hydrolase activity"/>
    <property type="evidence" value="ECO:0007669"/>
    <property type="project" value="UniProtKB-KW"/>
</dbReference>
<keyword evidence="1" id="KW-0378">Hydrolase</keyword>
<dbReference type="Proteomes" id="UP000678513">
    <property type="component" value="Chromosome"/>
</dbReference>